<keyword evidence="2" id="KW-0479">Metal-binding</keyword>
<dbReference type="PROSITE" id="PS00028">
    <property type="entry name" value="ZINC_FINGER_C2H2_1"/>
    <property type="match status" value="3"/>
</dbReference>
<feature type="domain" description="C2H2-type" evidence="11">
    <location>
        <begin position="122"/>
        <end position="150"/>
    </location>
</feature>
<dbReference type="Proteomes" id="UP001219933">
    <property type="component" value="Chromosome 1"/>
</dbReference>
<comment type="subcellular location">
    <subcellularLocation>
        <location evidence="1">Nucleus</location>
    </subcellularLocation>
</comment>
<dbReference type="Gene3D" id="3.30.160.60">
    <property type="entry name" value="Classic Zinc Finger"/>
    <property type="match status" value="3"/>
</dbReference>
<dbReference type="GO" id="GO:0006357">
    <property type="term" value="P:regulation of transcription by RNA polymerase II"/>
    <property type="evidence" value="ECO:0007669"/>
    <property type="project" value="TreeGrafter"/>
</dbReference>
<keyword evidence="3" id="KW-0677">Repeat</keyword>
<dbReference type="InterPro" id="IPR036236">
    <property type="entry name" value="Znf_C2H2_sf"/>
</dbReference>
<name>A0AAF0ENN0_9BASI</name>
<feature type="region of interest" description="Disordered" evidence="10">
    <location>
        <begin position="145"/>
        <end position="164"/>
    </location>
</feature>
<feature type="region of interest" description="Disordered" evidence="10">
    <location>
        <begin position="15"/>
        <end position="35"/>
    </location>
</feature>
<dbReference type="Pfam" id="PF00096">
    <property type="entry name" value="zf-C2H2"/>
    <property type="match status" value="2"/>
</dbReference>
<keyword evidence="5" id="KW-0862">Zinc</keyword>
<evidence type="ECO:0000256" key="3">
    <source>
        <dbReference type="ARBA" id="ARBA00022737"/>
    </source>
</evidence>
<keyword evidence="6" id="KW-0805">Transcription regulation</keyword>
<gene>
    <name evidence="12" type="ORF">MCUN1_000776</name>
</gene>
<evidence type="ECO:0000313" key="13">
    <source>
        <dbReference type="Proteomes" id="UP001219933"/>
    </source>
</evidence>
<evidence type="ECO:0000256" key="10">
    <source>
        <dbReference type="SAM" id="MobiDB-lite"/>
    </source>
</evidence>
<sequence>MSKLNQHARIHDENRYTCPLEHDAEPSPSGGGRPLTGDVCGPWAFRTWTELQKHMREVHPPQCPLCQRTFASRENLRKHIRIHEKSEESAFECVWNGCGRSFSSRYALETHVGRVHRGEKPFQCELCERSFGYRHVLEKHVEQAHKQGSELATEDSVASDSDATPLPHLTQLIGKRSARRLLQCPWGVALGDTEDPCPQRFVRLYDLRRHLASAHALSLSDDEIRETLSPEEIEELARKKR</sequence>
<evidence type="ECO:0000256" key="9">
    <source>
        <dbReference type="PROSITE-ProRule" id="PRU00042"/>
    </source>
</evidence>
<dbReference type="GO" id="GO:0008270">
    <property type="term" value="F:zinc ion binding"/>
    <property type="evidence" value="ECO:0007669"/>
    <property type="project" value="UniProtKB-KW"/>
</dbReference>
<protein>
    <recommendedName>
        <fullName evidence="11">C2H2-type domain-containing protein</fullName>
    </recommendedName>
</protein>
<evidence type="ECO:0000313" key="12">
    <source>
        <dbReference type="EMBL" id="WFD33948.1"/>
    </source>
</evidence>
<evidence type="ECO:0000259" key="11">
    <source>
        <dbReference type="PROSITE" id="PS50157"/>
    </source>
</evidence>
<dbReference type="InterPro" id="IPR013087">
    <property type="entry name" value="Znf_C2H2_type"/>
</dbReference>
<dbReference type="AlphaFoldDB" id="A0AAF0ENN0"/>
<feature type="compositionally biased region" description="Basic and acidic residues" evidence="10">
    <location>
        <begin position="15"/>
        <end position="25"/>
    </location>
</feature>
<evidence type="ECO:0000256" key="6">
    <source>
        <dbReference type="ARBA" id="ARBA00023015"/>
    </source>
</evidence>
<evidence type="ECO:0000256" key="7">
    <source>
        <dbReference type="ARBA" id="ARBA00023163"/>
    </source>
</evidence>
<evidence type="ECO:0000256" key="4">
    <source>
        <dbReference type="ARBA" id="ARBA00022771"/>
    </source>
</evidence>
<evidence type="ECO:0000256" key="5">
    <source>
        <dbReference type="ARBA" id="ARBA00022833"/>
    </source>
</evidence>
<dbReference type="SMART" id="SM00355">
    <property type="entry name" value="ZnF_C2H2"/>
    <property type="match status" value="5"/>
</dbReference>
<dbReference type="GO" id="GO:0005634">
    <property type="term" value="C:nucleus"/>
    <property type="evidence" value="ECO:0007669"/>
    <property type="project" value="UniProtKB-SubCell"/>
</dbReference>
<dbReference type="PANTHER" id="PTHR46179">
    <property type="entry name" value="ZINC FINGER PROTEIN"/>
    <property type="match status" value="1"/>
</dbReference>
<evidence type="ECO:0000256" key="2">
    <source>
        <dbReference type="ARBA" id="ARBA00022723"/>
    </source>
</evidence>
<dbReference type="EMBL" id="CP119877">
    <property type="protein sequence ID" value="WFD33948.1"/>
    <property type="molecule type" value="Genomic_DNA"/>
</dbReference>
<keyword evidence="8" id="KW-0539">Nucleus</keyword>
<organism evidence="12 13">
    <name type="scientific">Malassezia cuniculi</name>
    <dbReference type="NCBI Taxonomy" id="948313"/>
    <lineage>
        <taxon>Eukaryota</taxon>
        <taxon>Fungi</taxon>
        <taxon>Dikarya</taxon>
        <taxon>Basidiomycota</taxon>
        <taxon>Ustilaginomycotina</taxon>
        <taxon>Malasseziomycetes</taxon>
        <taxon>Malasseziales</taxon>
        <taxon>Malasseziaceae</taxon>
        <taxon>Malassezia</taxon>
    </lineage>
</organism>
<dbReference type="PROSITE" id="PS50157">
    <property type="entry name" value="ZINC_FINGER_C2H2_2"/>
    <property type="match status" value="3"/>
</dbReference>
<feature type="domain" description="C2H2-type" evidence="11">
    <location>
        <begin position="61"/>
        <end position="88"/>
    </location>
</feature>
<evidence type="ECO:0000256" key="1">
    <source>
        <dbReference type="ARBA" id="ARBA00004123"/>
    </source>
</evidence>
<evidence type="ECO:0000256" key="8">
    <source>
        <dbReference type="ARBA" id="ARBA00023242"/>
    </source>
</evidence>
<keyword evidence="13" id="KW-1185">Reference proteome</keyword>
<dbReference type="InterPro" id="IPR051061">
    <property type="entry name" value="Zinc_finger_trans_reg"/>
</dbReference>
<accession>A0AAF0ENN0</accession>
<feature type="domain" description="C2H2-type" evidence="11">
    <location>
        <begin position="91"/>
        <end position="121"/>
    </location>
</feature>
<keyword evidence="4 9" id="KW-0863">Zinc-finger</keyword>
<keyword evidence="7" id="KW-0804">Transcription</keyword>
<dbReference type="PANTHER" id="PTHR46179:SF13">
    <property type="entry name" value="C2H2-TYPE DOMAIN-CONTAINING PROTEIN"/>
    <property type="match status" value="1"/>
</dbReference>
<proteinExistence type="predicted"/>
<dbReference type="FunFam" id="3.30.160.60:FF:000100">
    <property type="entry name" value="Zinc finger 45-like"/>
    <property type="match status" value="1"/>
</dbReference>
<dbReference type="SUPFAM" id="SSF57667">
    <property type="entry name" value="beta-beta-alpha zinc fingers"/>
    <property type="match status" value="2"/>
</dbReference>
<reference evidence="12" key="1">
    <citation type="submission" date="2023-03" db="EMBL/GenBank/DDBJ databases">
        <title>Mating type loci evolution in Malassezia.</title>
        <authorList>
            <person name="Coelho M.A."/>
        </authorList>
    </citation>
    <scope>NUCLEOTIDE SEQUENCE</scope>
    <source>
        <strain evidence="12">CBS 11721</strain>
    </source>
</reference>